<organism evidence="1 2">
    <name type="scientific">Triparma laevis f. inornata</name>
    <dbReference type="NCBI Taxonomy" id="1714386"/>
    <lineage>
        <taxon>Eukaryota</taxon>
        <taxon>Sar</taxon>
        <taxon>Stramenopiles</taxon>
        <taxon>Ochrophyta</taxon>
        <taxon>Bolidophyceae</taxon>
        <taxon>Parmales</taxon>
        <taxon>Triparmaceae</taxon>
        <taxon>Triparma</taxon>
    </lineage>
</organism>
<dbReference type="InterPro" id="IPR023393">
    <property type="entry name" value="START-like_dom_sf"/>
</dbReference>
<comment type="caution">
    <text evidence="1">The sequence shown here is derived from an EMBL/GenBank/DDBJ whole genome shotgun (WGS) entry which is preliminary data.</text>
</comment>
<reference evidence="2" key="1">
    <citation type="journal article" date="2023" name="Commun. Biol.">
        <title>Genome analysis of Parmales, the sister group of diatoms, reveals the evolutionary specialization of diatoms from phago-mixotrophs to photoautotrophs.</title>
        <authorList>
            <person name="Ban H."/>
            <person name="Sato S."/>
            <person name="Yoshikawa S."/>
            <person name="Yamada K."/>
            <person name="Nakamura Y."/>
            <person name="Ichinomiya M."/>
            <person name="Sato N."/>
            <person name="Blanc-Mathieu R."/>
            <person name="Endo H."/>
            <person name="Kuwata A."/>
            <person name="Ogata H."/>
        </authorList>
    </citation>
    <scope>NUCLEOTIDE SEQUENCE [LARGE SCALE GENOMIC DNA]</scope>
</reference>
<name>A0A9W7BAB7_9STRA</name>
<dbReference type="PANTHER" id="PTHR19308">
    <property type="entry name" value="PHOSPHATIDYLCHOLINE TRANSFER PROTEIN"/>
    <property type="match status" value="1"/>
</dbReference>
<dbReference type="AlphaFoldDB" id="A0A9W7BAB7"/>
<dbReference type="SUPFAM" id="SSF55961">
    <property type="entry name" value="Bet v1-like"/>
    <property type="match status" value="2"/>
</dbReference>
<dbReference type="InterPro" id="IPR051213">
    <property type="entry name" value="START_lipid_transfer"/>
</dbReference>
<dbReference type="PANTHER" id="PTHR19308:SF14">
    <property type="entry name" value="START DOMAIN-CONTAINING PROTEIN"/>
    <property type="match status" value="1"/>
</dbReference>
<sequence length="713" mass="81559">MSKKDDTISQLWEALQLKASLSPSPSPSPDPNARIAGLTNDQLRVELLKQKEMLKKVSTDKEALAQEKEKFTSVMTELQEKNGTFAHANTLPLDRDIPEVEKFDDNVLSKTTNNCRFTVTIHEDPKTFLSALIQNYTKVSKTLFQKVFEDEQSDRGVVVYWSFMAQTKTSCELLLRLKVEEDGDAIKILVTSIEEQAMIRGEMWKALGSTNPDVEMSIKYIPPKEGERSVATGKGVGLIDCSAEEAAAWVMDHCSNDKMRNHKEIERNPARLELRHLARVNEATFATVVRFPFRLDDREFVFRMIWKSEMRRVMIALESVRDEVDYGMSFKKTRGFVRSTWLFEDLPERGGVKQCRATFVTQLDAGGIIPIWVVDKKVPVQLGAVHALADEFRQDEKVDSVEVGVLATFIRERWKDEVYSEEENALLERARQKFEGSFKEGKVWTRLKSPDVFVKMEATFEKGGSVALVGRAATVVEATIEDCAAWELTRMTRERVKDHYKFGGVDRKVDKLSYHSDMYYFAVDFGIKSFALREWLVKFVWKMVDENTMIVGYEDTEDDNFPIGVRKKYVRASSGAFWKYERLPEVSGTPQTRVTYCQQVDLKGFMPLFVMNSRIVQTLEYLSTMRKKFDKSLEIDAGQRAEIVKKIKREEEAGRSILWDFGSRANMEISGDVERTLEEDEEGRVPSRRSSSDANKCRAVMAAIIAIANLTAR</sequence>
<dbReference type="Proteomes" id="UP001162640">
    <property type="component" value="Unassembled WGS sequence"/>
</dbReference>
<gene>
    <name evidence="1" type="ORF">TL16_g09800</name>
</gene>
<dbReference type="EMBL" id="BLQM01000338">
    <property type="protein sequence ID" value="GMH84052.1"/>
    <property type="molecule type" value="Genomic_DNA"/>
</dbReference>
<dbReference type="Gene3D" id="3.30.530.20">
    <property type="match status" value="2"/>
</dbReference>
<protein>
    <recommendedName>
        <fullName evidence="3">START domain-containing protein</fullName>
    </recommendedName>
</protein>
<proteinExistence type="predicted"/>
<evidence type="ECO:0000313" key="2">
    <source>
        <dbReference type="Proteomes" id="UP001162640"/>
    </source>
</evidence>
<accession>A0A9W7BAB7</accession>
<evidence type="ECO:0000313" key="1">
    <source>
        <dbReference type="EMBL" id="GMH84052.1"/>
    </source>
</evidence>
<evidence type="ECO:0008006" key="3">
    <source>
        <dbReference type="Google" id="ProtNLM"/>
    </source>
</evidence>